<accession>C5BL98</accession>
<dbReference type="eggNOG" id="COG3064">
    <property type="taxonomic scope" value="Bacteria"/>
</dbReference>
<keyword evidence="2" id="KW-0472">Membrane</keyword>
<evidence type="ECO:0000256" key="2">
    <source>
        <dbReference type="SAM" id="Phobius"/>
    </source>
</evidence>
<dbReference type="KEGG" id="ttu:TERTU_2537"/>
<evidence type="ECO:0000313" key="4">
    <source>
        <dbReference type="EMBL" id="ACR13050.2"/>
    </source>
</evidence>
<protein>
    <recommendedName>
        <fullName evidence="3">DUF4350 domain-containing protein</fullName>
    </recommendedName>
</protein>
<dbReference type="Pfam" id="PF14258">
    <property type="entry name" value="DUF4350"/>
    <property type="match status" value="1"/>
</dbReference>
<evidence type="ECO:0000259" key="3">
    <source>
        <dbReference type="Pfam" id="PF14258"/>
    </source>
</evidence>
<gene>
    <name evidence="4" type="ordered locus">TERTU_2537</name>
</gene>
<keyword evidence="5" id="KW-1185">Reference proteome</keyword>
<evidence type="ECO:0000256" key="1">
    <source>
        <dbReference type="SAM" id="MobiDB-lite"/>
    </source>
</evidence>
<keyword evidence="2" id="KW-1133">Transmembrane helix</keyword>
<feature type="transmembrane region" description="Helical" evidence="2">
    <location>
        <begin position="6"/>
        <end position="25"/>
    </location>
</feature>
<proteinExistence type="predicted"/>
<dbReference type="OrthoDB" id="6638317at2"/>
<dbReference type="HOGENOM" id="CLU_037741_2_0_6"/>
<reference evidence="4 5" key="1">
    <citation type="journal article" date="2009" name="PLoS ONE">
        <title>The complete genome of Teredinibacter turnerae T7901: an intracellular endosymbiont of marine wood-boring bivalves (shipworms).</title>
        <authorList>
            <person name="Yang J.C."/>
            <person name="Madupu R."/>
            <person name="Durkin A.S."/>
            <person name="Ekborg N.A."/>
            <person name="Pedamallu C.S."/>
            <person name="Hostetler J.B."/>
            <person name="Radune D."/>
            <person name="Toms B.S."/>
            <person name="Henrissat B."/>
            <person name="Coutinho P.M."/>
            <person name="Schwarz S."/>
            <person name="Field L."/>
            <person name="Trindade-Silva A.E."/>
            <person name="Soares C.A.G."/>
            <person name="Elshahawi S."/>
            <person name="Hanora A."/>
            <person name="Schmidt E.W."/>
            <person name="Haygood M.G."/>
            <person name="Posfai J."/>
            <person name="Benner J."/>
            <person name="Madinger C."/>
            <person name="Nove J."/>
            <person name="Anton B."/>
            <person name="Chaudhary K."/>
            <person name="Foster J."/>
            <person name="Holman A."/>
            <person name="Kumar S."/>
            <person name="Lessard P.A."/>
            <person name="Luyten Y.A."/>
            <person name="Slatko B."/>
            <person name="Wood N."/>
            <person name="Wu B."/>
            <person name="Teplitski M."/>
            <person name="Mougous J.D."/>
            <person name="Ward N."/>
            <person name="Eisen J.A."/>
            <person name="Badger J.H."/>
            <person name="Distel D.L."/>
        </authorList>
    </citation>
    <scope>NUCLEOTIDE SEQUENCE [LARGE SCALE GENOMIC DNA]</scope>
    <source>
        <strain evidence="5">ATCC 39867 / T7901</strain>
    </source>
</reference>
<dbReference type="AlphaFoldDB" id="C5BL98"/>
<feature type="region of interest" description="Disordered" evidence="1">
    <location>
        <begin position="134"/>
        <end position="189"/>
    </location>
</feature>
<evidence type="ECO:0000313" key="5">
    <source>
        <dbReference type="Proteomes" id="UP000009080"/>
    </source>
</evidence>
<feature type="transmembrane region" description="Helical" evidence="2">
    <location>
        <begin position="317"/>
        <end position="338"/>
    </location>
</feature>
<feature type="domain" description="DUF4350" evidence="3">
    <location>
        <begin position="42"/>
        <end position="296"/>
    </location>
</feature>
<dbReference type="RefSeq" id="WP_015819163.1">
    <property type="nucleotide sequence ID" value="NC_012997.1"/>
</dbReference>
<feature type="compositionally biased region" description="Low complexity" evidence="1">
    <location>
        <begin position="145"/>
        <end position="158"/>
    </location>
</feature>
<dbReference type="EMBL" id="CP001614">
    <property type="protein sequence ID" value="ACR13050.2"/>
    <property type="molecule type" value="Genomic_DNA"/>
</dbReference>
<organism evidence="4 5">
    <name type="scientific">Teredinibacter turnerae (strain ATCC 39867 / T7901)</name>
    <dbReference type="NCBI Taxonomy" id="377629"/>
    <lineage>
        <taxon>Bacteria</taxon>
        <taxon>Pseudomonadati</taxon>
        <taxon>Pseudomonadota</taxon>
        <taxon>Gammaproteobacteria</taxon>
        <taxon>Cellvibrionales</taxon>
        <taxon>Cellvibrionaceae</taxon>
        <taxon>Teredinibacter</taxon>
    </lineage>
</organism>
<keyword evidence="2" id="KW-0812">Transmembrane</keyword>
<dbReference type="STRING" id="377629.TERTU_2537"/>
<feature type="compositionally biased region" description="Basic and acidic residues" evidence="1">
    <location>
        <begin position="162"/>
        <end position="189"/>
    </location>
</feature>
<dbReference type="Proteomes" id="UP000009080">
    <property type="component" value="Chromosome"/>
</dbReference>
<name>C5BL98_TERTT</name>
<sequence>MSNRIYYAIIVVAAAVAITLFALSIERYEEEKNYGWSQLALQNPYLAAVRLAEKAGMVVDTFDSYLTPKEMESFGTLFIPDSGHLISSRRADELVDWVDAGGHLIVGAQNPSASNVDWVLNYFGISASYGESDDGTSFESEKIGSESAASGDDSGPDSQVEADERPFSERLEKHNQQIRSGDRESRTKSLSVRERILEFERNVPQNRMTSLEFTGVDGELRVYFPSQVVVDHPAISDPSFSEVAEYEVIYAGGDQFGTRFIQVDIGAGLVTVLANPSIFGSNYIGYFDNAFLWETLAFNGERLGILHGSKMPSLGQLMWTFMPETVVSFLVLLMLWLWRQLPRFGATHRLHYQTRRSILEHITAAAQYRWRGGWQTELLEPLQLEIQKRAERQIPTYSRAEPNEKLRILAAAASISPESLAAALQAGNGLSEEKFLQTVKVLQRIKDSI</sequence>
<dbReference type="InterPro" id="IPR025646">
    <property type="entry name" value="DUF4350"/>
</dbReference>